<dbReference type="SUPFAM" id="SSF52540">
    <property type="entry name" value="P-loop containing nucleoside triphosphate hydrolases"/>
    <property type="match status" value="1"/>
</dbReference>
<dbReference type="AlphaFoldDB" id="A0A1X7DBE1"/>
<sequence>MTSWDSALFLQVLASPVIAKAAWTTLWVATLAQLCGTLIGIATAPAMMAKARLPRFIAFLYLWVFRGTPLLAQILFFYAALPQMGIRLNVLTTGLLALSLNEGARMAEIVRSGLLSVPQEQREAAAALGFRKVPTFFLVVMPQAMRAIVPPLCNNYSYMIKATSLLAAISFAELLRTSQQLAQSTARPLEIYTVAAIWYMAIICLVTLGQYLLERRMERTNRQRTMRNVDPSPVPAASAQTAPPVAREPEDVPDTPPLIAASGLVKRLGATLALDHVDFSVHSGQVVAVLGPSGSGKSTLLRCLNHIEVPDEGVVMVEGQPMGFTTDAAGRRRPVAEAELDRQRRRMGMVFQRFHLFEHLTARRNITIGLERVLKIPRREACERADALLARFGLGQLADRYPGQLSGGQKQRVAIARAISMAPSAILFDEPTSALDPESVKDVLDAMRDLARQGMTMVVVTHEIGFARAVADRVVIMAEGRIIEQGSAARVFEDPRDPRTKSFLALLSSNHPAASSPRSERA</sequence>
<feature type="domain" description="ABC transmembrane type-1" evidence="15">
    <location>
        <begin position="22"/>
        <end position="210"/>
    </location>
</feature>
<dbReference type="SUPFAM" id="SSF161098">
    <property type="entry name" value="MetI-like"/>
    <property type="match status" value="1"/>
</dbReference>
<keyword evidence="17" id="KW-1185">Reference proteome</keyword>
<protein>
    <submittedName>
        <fullName evidence="16">Polar amino acid transport system permease protein</fullName>
    </submittedName>
</protein>
<evidence type="ECO:0000313" key="17">
    <source>
        <dbReference type="Proteomes" id="UP000192903"/>
    </source>
</evidence>
<evidence type="ECO:0000256" key="1">
    <source>
        <dbReference type="ARBA" id="ARBA00004202"/>
    </source>
</evidence>
<keyword evidence="8" id="KW-0547">Nucleotide-binding</keyword>
<organism evidence="16 17">
    <name type="scientific">Xaviernesmea oryzae</name>
    <dbReference type="NCBI Taxonomy" id="464029"/>
    <lineage>
        <taxon>Bacteria</taxon>
        <taxon>Pseudomonadati</taxon>
        <taxon>Pseudomonadota</taxon>
        <taxon>Alphaproteobacteria</taxon>
        <taxon>Hyphomicrobiales</taxon>
        <taxon>Rhizobiaceae</taxon>
        <taxon>Rhizobium/Agrobacterium group</taxon>
        <taxon>Xaviernesmea</taxon>
    </lineage>
</organism>
<dbReference type="PROSITE" id="PS50893">
    <property type="entry name" value="ABC_TRANSPORTER_2"/>
    <property type="match status" value="1"/>
</dbReference>
<dbReference type="STRING" id="464029.SAMN02982989_5313"/>
<comment type="subcellular location">
    <subcellularLocation>
        <location evidence="2">Cell inner membrane</location>
        <topology evidence="2">Multi-pass membrane protein</topology>
    </subcellularLocation>
    <subcellularLocation>
        <location evidence="12">Cell membrane</location>
        <topology evidence="12">Multi-pass membrane protein</topology>
    </subcellularLocation>
    <subcellularLocation>
        <location evidence="1">Cell membrane</location>
        <topology evidence="1">Peripheral membrane protein</topology>
    </subcellularLocation>
</comment>
<dbReference type="NCBIfam" id="TIGR01726">
    <property type="entry name" value="HEQRo_perm_3TM"/>
    <property type="match status" value="1"/>
</dbReference>
<dbReference type="Pfam" id="PF00528">
    <property type="entry name" value="BPD_transp_1"/>
    <property type="match status" value="1"/>
</dbReference>
<gene>
    <name evidence="16" type="ORF">SAMN02982989_5313</name>
</gene>
<dbReference type="PROSITE" id="PS50928">
    <property type="entry name" value="ABC_TM1"/>
    <property type="match status" value="1"/>
</dbReference>
<evidence type="ECO:0000256" key="10">
    <source>
        <dbReference type="ARBA" id="ARBA00022989"/>
    </source>
</evidence>
<dbReference type="GO" id="GO:0005524">
    <property type="term" value="F:ATP binding"/>
    <property type="evidence" value="ECO:0007669"/>
    <property type="project" value="UniProtKB-KW"/>
</dbReference>
<evidence type="ECO:0000259" key="15">
    <source>
        <dbReference type="PROSITE" id="PS50928"/>
    </source>
</evidence>
<dbReference type="Gene3D" id="1.10.3720.10">
    <property type="entry name" value="MetI-like"/>
    <property type="match status" value="1"/>
</dbReference>
<keyword evidence="11 12" id="KW-0472">Membrane</keyword>
<feature type="region of interest" description="Disordered" evidence="13">
    <location>
        <begin position="225"/>
        <end position="253"/>
    </location>
</feature>
<dbReference type="InterPro" id="IPR017871">
    <property type="entry name" value="ABC_transporter-like_CS"/>
</dbReference>
<keyword evidence="7 12" id="KW-0812">Transmembrane</keyword>
<dbReference type="InterPro" id="IPR027417">
    <property type="entry name" value="P-loop_NTPase"/>
</dbReference>
<dbReference type="EMBL" id="FXAF01000002">
    <property type="protein sequence ID" value="SMF12238.1"/>
    <property type="molecule type" value="Genomic_DNA"/>
</dbReference>
<feature type="domain" description="ABC transporter" evidence="14">
    <location>
        <begin position="259"/>
        <end position="504"/>
    </location>
</feature>
<dbReference type="InterPro" id="IPR003439">
    <property type="entry name" value="ABC_transporter-like_ATP-bd"/>
</dbReference>
<dbReference type="InterPro" id="IPR000515">
    <property type="entry name" value="MetI-like"/>
</dbReference>
<dbReference type="InterPro" id="IPR035906">
    <property type="entry name" value="MetI-like_sf"/>
</dbReference>
<dbReference type="Proteomes" id="UP000192903">
    <property type="component" value="Unassembled WGS sequence"/>
</dbReference>
<accession>A0A1X7DBE1</accession>
<evidence type="ECO:0000256" key="9">
    <source>
        <dbReference type="ARBA" id="ARBA00022840"/>
    </source>
</evidence>
<evidence type="ECO:0000259" key="14">
    <source>
        <dbReference type="PROSITE" id="PS50893"/>
    </source>
</evidence>
<feature type="transmembrane region" description="Helical" evidence="12">
    <location>
        <begin position="60"/>
        <end position="81"/>
    </location>
</feature>
<dbReference type="InterPro" id="IPR050086">
    <property type="entry name" value="MetN_ABC_transporter-like"/>
</dbReference>
<comment type="similarity">
    <text evidence="4">Belongs to the binding-protein-dependent transport system permease family. HisMQ subfamily.</text>
</comment>
<evidence type="ECO:0000256" key="7">
    <source>
        <dbReference type="ARBA" id="ARBA00022692"/>
    </source>
</evidence>
<dbReference type="GO" id="GO:0016887">
    <property type="term" value="F:ATP hydrolysis activity"/>
    <property type="evidence" value="ECO:0007669"/>
    <property type="project" value="InterPro"/>
</dbReference>
<keyword evidence="6" id="KW-1003">Cell membrane</keyword>
<evidence type="ECO:0000313" key="16">
    <source>
        <dbReference type="EMBL" id="SMF12238.1"/>
    </source>
</evidence>
<evidence type="ECO:0000256" key="4">
    <source>
        <dbReference type="ARBA" id="ARBA00010072"/>
    </source>
</evidence>
<evidence type="ECO:0000256" key="6">
    <source>
        <dbReference type="ARBA" id="ARBA00022475"/>
    </source>
</evidence>
<dbReference type="InterPro" id="IPR003593">
    <property type="entry name" value="AAA+_ATPase"/>
</dbReference>
<keyword evidence="5 12" id="KW-0813">Transport</keyword>
<reference evidence="17" key="1">
    <citation type="submission" date="2017-04" db="EMBL/GenBank/DDBJ databases">
        <authorList>
            <person name="Varghese N."/>
            <person name="Submissions S."/>
        </authorList>
    </citation>
    <scope>NUCLEOTIDE SEQUENCE [LARGE SCALE GENOMIC DNA]</scope>
    <source>
        <strain evidence="17">B4P</strain>
    </source>
</reference>
<feature type="transmembrane region" description="Helical" evidence="12">
    <location>
        <begin position="29"/>
        <end position="48"/>
    </location>
</feature>
<dbReference type="Gene3D" id="3.40.50.300">
    <property type="entry name" value="P-loop containing nucleotide triphosphate hydrolases"/>
    <property type="match status" value="1"/>
</dbReference>
<feature type="transmembrane region" description="Helical" evidence="12">
    <location>
        <begin position="191"/>
        <end position="213"/>
    </location>
</feature>
<evidence type="ECO:0000256" key="12">
    <source>
        <dbReference type="RuleBase" id="RU363032"/>
    </source>
</evidence>
<evidence type="ECO:0000256" key="13">
    <source>
        <dbReference type="SAM" id="MobiDB-lite"/>
    </source>
</evidence>
<dbReference type="PANTHER" id="PTHR43166">
    <property type="entry name" value="AMINO ACID IMPORT ATP-BINDING PROTEIN"/>
    <property type="match status" value="1"/>
</dbReference>
<dbReference type="CDD" id="cd06261">
    <property type="entry name" value="TM_PBP2"/>
    <property type="match status" value="1"/>
</dbReference>
<evidence type="ECO:0000256" key="11">
    <source>
        <dbReference type="ARBA" id="ARBA00023136"/>
    </source>
</evidence>
<keyword evidence="9" id="KW-0067">ATP-binding</keyword>
<proteinExistence type="inferred from homology"/>
<dbReference type="InterPro" id="IPR010065">
    <property type="entry name" value="AA_ABC_transptr_permease_3TM"/>
</dbReference>
<evidence type="ECO:0000256" key="3">
    <source>
        <dbReference type="ARBA" id="ARBA00005417"/>
    </source>
</evidence>
<dbReference type="RefSeq" id="WP_085420655.1">
    <property type="nucleotide sequence ID" value="NZ_FXAF01000002.1"/>
</dbReference>
<dbReference type="PROSITE" id="PS00211">
    <property type="entry name" value="ABC_TRANSPORTER_1"/>
    <property type="match status" value="1"/>
</dbReference>
<comment type="similarity">
    <text evidence="3">Belongs to the ABC transporter superfamily.</text>
</comment>
<dbReference type="OrthoDB" id="7242531at2"/>
<keyword evidence="10 12" id="KW-1133">Transmembrane helix</keyword>
<evidence type="ECO:0000256" key="5">
    <source>
        <dbReference type="ARBA" id="ARBA00022448"/>
    </source>
</evidence>
<evidence type="ECO:0000256" key="2">
    <source>
        <dbReference type="ARBA" id="ARBA00004429"/>
    </source>
</evidence>
<dbReference type="PANTHER" id="PTHR43166:SF9">
    <property type="entry name" value="GLUTAMATE_ASPARTATE IMPORT ATP-BINDING PROTEIN GLTL"/>
    <property type="match status" value="1"/>
</dbReference>
<name>A0A1X7DBE1_9HYPH</name>
<dbReference type="GO" id="GO:0022857">
    <property type="term" value="F:transmembrane transporter activity"/>
    <property type="evidence" value="ECO:0007669"/>
    <property type="project" value="InterPro"/>
</dbReference>
<dbReference type="SMART" id="SM00382">
    <property type="entry name" value="AAA"/>
    <property type="match status" value="1"/>
</dbReference>
<evidence type="ECO:0000256" key="8">
    <source>
        <dbReference type="ARBA" id="ARBA00022741"/>
    </source>
</evidence>
<dbReference type="Pfam" id="PF00005">
    <property type="entry name" value="ABC_tran"/>
    <property type="match status" value="1"/>
</dbReference>
<dbReference type="GO" id="GO:0043190">
    <property type="term" value="C:ATP-binding cassette (ABC) transporter complex"/>
    <property type="evidence" value="ECO:0007669"/>
    <property type="project" value="InterPro"/>
</dbReference>